<dbReference type="Proteomes" id="UP000319143">
    <property type="component" value="Unassembled WGS sequence"/>
</dbReference>
<evidence type="ECO:0000313" key="2">
    <source>
        <dbReference type="Proteomes" id="UP000319143"/>
    </source>
</evidence>
<evidence type="ECO:0000313" key="1">
    <source>
        <dbReference type="EMBL" id="TWU37450.1"/>
    </source>
</evidence>
<name>A0A5C6DKR0_9BACT</name>
<dbReference type="EMBL" id="SJPV01000005">
    <property type="protein sequence ID" value="TWU37450.1"/>
    <property type="molecule type" value="Genomic_DNA"/>
</dbReference>
<proteinExistence type="predicted"/>
<gene>
    <name evidence="1" type="ORF">Poly41_35820</name>
</gene>
<accession>A0A5C6DKR0</accession>
<dbReference type="AlphaFoldDB" id="A0A5C6DKR0"/>
<reference evidence="1 2" key="1">
    <citation type="submission" date="2019-02" db="EMBL/GenBank/DDBJ databases">
        <title>Deep-cultivation of Planctomycetes and their phenomic and genomic characterization uncovers novel biology.</title>
        <authorList>
            <person name="Wiegand S."/>
            <person name="Jogler M."/>
            <person name="Boedeker C."/>
            <person name="Pinto D."/>
            <person name="Vollmers J."/>
            <person name="Rivas-Marin E."/>
            <person name="Kohn T."/>
            <person name="Peeters S.H."/>
            <person name="Heuer A."/>
            <person name="Rast P."/>
            <person name="Oberbeckmann S."/>
            <person name="Bunk B."/>
            <person name="Jeske O."/>
            <person name="Meyerdierks A."/>
            <person name="Storesund J.E."/>
            <person name="Kallscheuer N."/>
            <person name="Luecker S."/>
            <person name="Lage O.M."/>
            <person name="Pohl T."/>
            <person name="Merkel B.J."/>
            <person name="Hornburger P."/>
            <person name="Mueller R.-W."/>
            <person name="Bruemmer F."/>
            <person name="Labrenz M."/>
            <person name="Spormann A.M."/>
            <person name="Op Den Camp H."/>
            <person name="Overmann J."/>
            <person name="Amann R."/>
            <person name="Jetten M.S.M."/>
            <person name="Mascher T."/>
            <person name="Medema M.H."/>
            <person name="Devos D.P."/>
            <person name="Kaster A.-K."/>
            <person name="Ovreas L."/>
            <person name="Rohde M."/>
            <person name="Galperin M.Y."/>
            <person name="Jogler C."/>
        </authorList>
    </citation>
    <scope>NUCLEOTIDE SEQUENCE [LARGE SCALE GENOMIC DNA]</scope>
    <source>
        <strain evidence="1 2">Poly41</strain>
    </source>
</reference>
<protein>
    <submittedName>
        <fullName evidence="1">Uncharacterized protein</fullName>
    </submittedName>
</protein>
<comment type="caution">
    <text evidence="1">The sequence shown here is derived from an EMBL/GenBank/DDBJ whole genome shotgun (WGS) entry which is preliminary data.</text>
</comment>
<sequence length="175" mass="20609">MGRGCILCGRWRPSEQFGGRGPKSRICRKCRRMPKIEQQRLLRLGEIHGFLEQSNISKKNIKRLSTLETDAITEVAELASLVKRIAVAQPRRRRRWKWLWRSQRELLQEAVKARLIDPLPPRPTEPDNDFEWSPENDFLEDYFELDDFNDVWIEPRSYESEPSSASICRALTGKR</sequence>
<organism evidence="1 2">
    <name type="scientific">Novipirellula artificiosorum</name>
    <dbReference type="NCBI Taxonomy" id="2528016"/>
    <lineage>
        <taxon>Bacteria</taxon>
        <taxon>Pseudomonadati</taxon>
        <taxon>Planctomycetota</taxon>
        <taxon>Planctomycetia</taxon>
        <taxon>Pirellulales</taxon>
        <taxon>Pirellulaceae</taxon>
        <taxon>Novipirellula</taxon>
    </lineage>
</organism>
<keyword evidence="2" id="KW-1185">Reference proteome</keyword>